<feature type="region of interest" description="Disordered" evidence="2">
    <location>
        <begin position="246"/>
        <end position="301"/>
    </location>
</feature>
<dbReference type="AlphaFoldDB" id="A0AAE1Y7M5"/>
<dbReference type="InterPro" id="IPR040256">
    <property type="entry name" value="At4g02000-like"/>
</dbReference>
<dbReference type="PROSITE" id="PS50158">
    <property type="entry name" value="ZF_CCHC"/>
    <property type="match status" value="1"/>
</dbReference>
<keyword evidence="1" id="KW-0862">Zinc</keyword>
<reference evidence="4" key="1">
    <citation type="submission" date="2020-06" db="EMBL/GenBank/DDBJ databases">
        <authorList>
            <person name="Li T."/>
            <person name="Hu X."/>
            <person name="Zhang T."/>
            <person name="Song X."/>
            <person name="Zhang H."/>
            <person name="Dai N."/>
            <person name="Sheng W."/>
            <person name="Hou X."/>
            <person name="Wei L."/>
        </authorList>
    </citation>
    <scope>NUCLEOTIDE SEQUENCE</scope>
    <source>
        <strain evidence="4">3651</strain>
        <tissue evidence="4">Leaf</tissue>
    </source>
</reference>
<evidence type="ECO:0000256" key="1">
    <source>
        <dbReference type="PROSITE-ProRule" id="PRU00047"/>
    </source>
</evidence>
<dbReference type="GO" id="GO:0003676">
    <property type="term" value="F:nucleic acid binding"/>
    <property type="evidence" value="ECO:0007669"/>
    <property type="project" value="InterPro"/>
</dbReference>
<gene>
    <name evidence="4" type="ORF">Salat_1664700</name>
</gene>
<feature type="compositionally biased region" description="Polar residues" evidence="2">
    <location>
        <begin position="246"/>
        <end position="260"/>
    </location>
</feature>
<dbReference type="InterPro" id="IPR025836">
    <property type="entry name" value="Zn_knuckle_CX2CX4HX4C"/>
</dbReference>
<dbReference type="InterPro" id="IPR001878">
    <property type="entry name" value="Znf_CCHC"/>
</dbReference>
<keyword evidence="1" id="KW-0479">Metal-binding</keyword>
<dbReference type="PANTHER" id="PTHR31286:SF178">
    <property type="entry name" value="DUF4283 DOMAIN-CONTAINING PROTEIN"/>
    <property type="match status" value="1"/>
</dbReference>
<name>A0AAE1Y7M5_9LAMI</name>
<evidence type="ECO:0000259" key="3">
    <source>
        <dbReference type="PROSITE" id="PS50158"/>
    </source>
</evidence>
<dbReference type="PANTHER" id="PTHR31286">
    <property type="entry name" value="GLYCINE-RICH CELL WALL STRUCTURAL PROTEIN 1.8-LIKE"/>
    <property type="match status" value="1"/>
</dbReference>
<proteinExistence type="predicted"/>
<accession>A0AAE1Y7M5</accession>
<reference evidence="4" key="2">
    <citation type="journal article" date="2024" name="Plant">
        <title>Genomic evolution and insights into agronomic trait innovations of Sesamum species.</title>
        <authorList>
            <person name="Miao H."/>
            <person name="Wang L."/>
            <person name="Qu L."/>
            <person name="Liu H."/>
            <person name="Sun Y."/>
            <person name="Le M."/>
            <person name="Wang Q."/>
            <person name="Wei S."/>
            <person name="Zheng Y."/>
            <person name="Lin W."/>
            <person name="Duan Y."/>
            <person name="Cao H."/>
            <person name="Xiong S."/>
            <person name="Wang X."/>
            <person name="Wei L."/>
            <person name="Li C."/>
            <person name="Ma Q."/>
            <person name="Ju M."/>
            <person name="Zhao R."/>
            <person name="Li G."/>
            <person name="Mu C."/>
            <person name="Tian Q."/>
            <person name="Mei H."/>
            <person name="Zhang T."/>
            <person name="Gao T."/>
            <person name="Zhang H."/>
        </authorList>
    </citation>
    <scope>NUCLEOTIDE SEQUENCE</scope>
    <source>
        <strain evidence="4">3651</strain>
    </source>
</reference>
<feature type="compositionally biased region" description="Low complexity" evidence="2">
    <location>
        <begin position="281"/>
        <end position="297"/>
    </location>
</feature>
<dbReference type="Proteomes" id="UP001293254">
    <property type="component" value="Unassembled WGS sequence"/>
</dbReference>
<dbReference type="EMBL" id="JACGWO010000006">
    <property type="protein sequence ID" value="KAK4424711.1"/>
    <property type="molecule type" value="Genomic_DNA"/>
</dbReference>
<keyword evidence="5" id="KW-1185">Reference proteome</keyword>
<dbReference type="Pfam" id="PF14392">
    <property type="entry name" value="zf-CCHC_4"/>
    <property type="match status" value="1"/>
</dbReference>
<feature type="domain" description="CCHC-type" evidence="3">
    <location>
        <begin position="192"/>
        <end position="205"/>
    </location>
</feature>
<protein>
    <recommendedName>
        <fullName evidence="3">CCHC-type domain-containing protein</fullName>
    </recommendedName>
</protein>
<keyword evidence="1" id="KW-0863">Zinc-finger</keyword>
<evidence type="ECO:0000256" key="2">
    <source>
        <dbReference type="SAM" id="MobiDB-lite"/>
    </source>
</evidence>
<organism evidence="4 5">
    <name type="scientific">Sesamum alatum</name>
    <dbReference type="NCBI Taxonomy" id="300844"/>
    <lineage>
        <taxon>Eukaryota</taxon>
        <taxon>Viridiplantae</taxon>
        <taxon>Streptophyta</taxon>
        <taxon>Embryophyta</taxon>
        <taxon>Tracheophyta</taxon>
        <taxon>Spermatophyta</taxon>
        <taxon>Magnoliopsida</taxon>
        <taxon>eudicotyledons</taxon>
        <taxon>Gunneridae</taxon>
        <taxon>Pentapetalae</taxon>
        <taxon>asterids</taxon>
        <taxon>lamiids</taxon>
        <taxon>Lamiales</taxon>
        <taxon>Pedaliaceae</taxon>
        <taxon>Sesamum</taxon>
    </lineage>
</organism>
<evidence type="ECO:0000313" key="5">
    <source>
        <dbReference type="Proteomes" id="UP001293254"/>
    </source>
</evidence>
<comment type="caution">
    <text evidence="4">The sequence shown here is derived from an EMBL/GenBank/DDBJ whole genome shotgun (WGS) entry which is preliminary data.</text>
</comment>
<sequence length="307" mass="34747">MWRLEWFMPTGVWHADMANPGSLVVGRLLSIRSLHPEALQSTLRTSFNPVRGMEFRMIEDDRLFLKFCHPLDRQRIIANCPWAFDKSLLVLAPVESSDNPALIDLNHCEFHIHIHGLPVGKMTKEVATWIGDKLGKTVDVDTYQNGIVWGSSVRIRASLDVTKPFWRALKIHTILGDEQLVTFTYERLPNFCYLCGSLGHISRSCDLQFKDDVVEPGSNSPFGGWLRAPPPSTARRRNTQSWYLASSQTKRPSFHSQHSPTPRPTADTYRRGPGIFEIFHTSPDPHAPATSSPHSPTILHHSLIPMI</sequence>
<evidence type="ECO:0000313" key="4">
    <source>
        <dbReference type="EMBL" id="KAK4424711.1"/>
    </source>
</evidence>
<dbReference type="GO" id="GO:0008270">
    <property type="term" value="F:zinc ion binding"/>
    <property type="evidence" value="ECO:0007669"/>
    <property type="project" value="UniProtKB-KW"/>
</dbReference>